<organism evidence="2 3">
    <name type="scientific">Corynebacterium lipophilum</name>
    <dbReference type="NCBI Taxonomy" id="2804918"/>
    <lineage>
        <taxon>Bacteria</taxon>
        <taxon>Bacillati</taxon>
        <taxon>Actinomycetota</taxon>
        <taxon>Actinomycetes</taxon>
        <taxon>Mycobacteriales</taxon>
        <taxon>Corynebacteriaceae</taxon>
        <taxon>Corynebacterium</taxon>
    </lineage>
</organism>
<dbReference type="InterPro" id="IPR041497">
    <property type="entry name" value="Thump-like"/>
</dbReference>
<proteinExistence type="predicted"/>
<accession>A0AAW5HXQ8</accession>
<comment type="caution">
    <text evidence="2">The sequence shown here is derived from an EMBL/GenBank/DDBJ whole genome shotgun (WGS) entry which is preliminary data.</text>
</comment>
<dbReference type="Pfam" id="PF18096">
    <property type="entry name" value="Thump_like"/>
    <property type="match status" value="1"/>
</dbReference>
<dbReference type="RefSeq" id="WP_252931737.1">
    <property type="nucleotide sequence ID" value="NZ_JAEUWV010000014.1"/>
</dbReference>
<dbReference type="Gene3D" id="3.40.50.150">
    <property type="entry name" value="Vaccinia Virus protein VP39"/>
    <property type="match status" value="1"/>
</dbReference>
<evidence type="ECO:0000259" key="1">
    <source>
        <dbReference type="Pfam" id="PF18096"/>
    </source>
</evidence>
<feature type="domain" description="THUMP-like" evidence="1">
    <location>
        <begin position="309"/>
        <end position="376"/>
    </location>
</feature>
<dbReference type="SUPFAM" id="SSF53335">
    <property type="entry name" value="S-adenosyl-L-methionine-dependent methyltransferases"/>
    <property type="match status" value="1"/>
</dbReference>
<protein>
    <submittedName>
        <fullName evidence="2">SAM-dependent methyltransferase</fullName>
    </submittedName>
</protein>
<evidence type="ECO:0000313" key="3">
    <source>
        <dbReference type="Proteomes" id="UP001205920"/>
    </source>
</evidence>
<keyword evidence="3" id="KW-1185">Reference proteome</keyword>
<keyword evidence="2" id="KW-0808">Transferase</keyword>
<dbReference type="EMBL" id="JAEUWV010000014">
    <property type="protein sequence ID" value="MCO6395018.1"/>
    <property type="molecule type" value="Genomic_DNA"/>
</dbReference>
<reference evidence="2 3" key="1">
    <citation type="submission" date="2021-01" db="EMBL/GenBank/DDBJ databases">
        <title>Identification and Characterization of Corynebacterium sp.</title>
        <authorList>
            <person name="Luo Q."/>
            <person name="Qu P."/>
            <person name="Chen Q."/>
        </authorList>
    </citation>
    <scope>NUCLEOTIDE SEQUENCE [LARGE SCALE GENOMIC DNA]</scope>
    <source>
        <strain evidence="2 3">MC-18</strain>
    </source>
</reference>
<gene>
    <name evidence="2" type="ORF">JMN37_08565</name>
</gene>
<dbReference type="AlphaFoldDB" id="A0AAW5HXQ8"/>
<name>A0AAW5HXQ8_9CORY</name>
<evidence type="ECO:0000313" key="2">
    <source>
        <dbReference type="EMBL" id="MCO6395018.1"/>
    </source>
</evidence>
<dbReference type="InterPro" id="IPR029063">
    <property type="entry name" value="SAM-dependent_MTases_sf"/>
</dbReference>
<dbReference type="Proteomes" id="UP001205920">
    <property type="component" value="Unassembled WGS sequence"/>
</dbReference>
<keyword evidence="2" id="KW-0489">Methyltransferase</keyword>
<dbReference type="GO" id="GO:0008168">
    <property type="term" value="F:methyltransferase activity"/>
    <property type="evidence" value="ECO:0007669"/>
    <property type="project" value="UniProtKB-KW"/>
</dbReference>
<sequence>MSFTLDEVGFLRDNLQKILALGPDLELIPSTLIRDRAVLEKEFGDHARVVSELLAAQRSARGKMPEHWLTDSDAAQQATPQFVAEYRAQLIKDFGAATVHDVTCSVGSEGASIRKQQLSWIGSDLDRVRLAMAQANLADANVLLCQADALQPISRADVIVADPARRANGRRITDPAKLLPPLPDLVEAHRGRELAVKCAPGIDYSEWSGLVSVVSLDGGVKETCLYTEGFGSGIREAVVLRADGSREIVRSDEPDDTTVAEPGTWMIEPDGAIIRAGLVRHWAHRHSLWMVDPHIAFLTGDELPAATSGFRFLEAVPFKRLKAALANYQAGALEILVRGVDVNPDQLRKKMKLKGHRQMAVLIARTGNSPTAYICEAREHQRVG</sequence>
<dbReference type="GO" id="GO:0032259">
    <property type="term" value="P:methylation"/>
    <property type="evidence" value="ECO:0007669"/>
    <property type="project" value="UniProtKB-KW"/>
</dbReference>